<dbReference type="Pfam" id="PF00005">
    <property type="entry name" value="ABC_tran"/>
    <property type="match status" value="2"/>
</dbReference>
<dbReference type="EMBL" id="RPGO01000035">
    <property type="protein sequence ID" value="RZB28790.1"/>
    <property type="molecule type" value="Genomic_DNA"/>
</dbReference>
<dbReference type="InterPro" id="IPR003593">
    <property type="entry name" value="AAA+_ATPase"/>
</dbReference>
<dbReference type="PROSITE" id="PS00211">
    <property type="entry name" value="ABC_TRANSPORTER_1"/>
    <property type="match status" value="1"/>
</dbReference>
<name>A0A8B3S1E0_9EURY</name>
<comment type="caution">
    <text evidence="4">The sequence shown here is derived from an EMBL/GenBank/DDBJ whole genome shotgun (WGS) entry which is preliminary data.</text>
</comment>
<dbReference type="GO" id="GO:0019700">
    <property type="term" value="P:organic phosphonate catabolic process"/>
    <property type="evidence" value="ECO:0007669"/>
    <property type="project" value="TreeGrafter"/>
</dbReference>
<organism evidence="4 5">
    <name type="scientific">Candidatus Argoarchaeum ethanivorans</name>
    <dbReference type="NCBI Taxonomy" id="2608793"/>
    <lineage>
        <taxon>Archaea</taxon>
        <taxon>Methanobacteriati</taxon>
        <taxon>Methanobacteriota</taxon>
        <taxon>Stenosarchaea group</taxon>
        <taxon>Methanomicrobia</taxon>
        <taxon>Methanosarcinales</taxon>
        <taxon>Methanosarcinales incertae sedis</taxon>
        <taxon>GOM Arc I cluster</taxon>
        <taxon>Candidatus Argoarchaeum</taxon>
    </lineage>
</organism>
<evidence type="ECO:0000313" key="4">
    <source>
        <dbReference type="EMBL" id="RZB28790.1"/>
    </source>
</evidence>
<keyword evidence="2" id="KW-0067">ATP-binding</keyword>
<feature type="domain" description="ABC transporter" evidence="3">
    <location>
        <begin position="6"/>
        <end position="274"/>
    </location>
</feature>
<dbReference type="SMART" id="SM00382">
    <property type="entry name" value="AAA"/>
    <property type="match status" value="2"/>
</dbReference>
<dbReference type="GO" id="GO:0005524">
    <property type="term" value="F:ATP binding"/>
    <property type="evidence" value="ECO:0007669"/>
    <property type="project" value="UniProtKB-KW"/>
</dbReference>
<dbReference type="SUPFAM" id="SSF52540">
    <property type="entry name" value="P-loop containing nucleoside triphosphate hydrolases"/>
    <property type="match status" value="2"/>
</dbReference>
<sequence length="537" mass="59220">MTEKLIDLIDVSLNIRGRELLGNINLSVGEGESLGILGKSGSGKSALLSMIRGDETYKPTKGKMVYHVAICPSCEKIEPPGKAGQTCTCGDTFIKKDIDFWSDKNKHYVNLIKQRIAIMLQRTFNLYGSDTVLENIMKPLLERNYTSADAVNKSVELLTALNMVHRTLYIANDLSGGEKQRVVLARQLAMEPVLLLADEPTGTLDPKTAMQVESTIQANVKDGHRTMILTSHWYETVKRLTTRAILLDKGKIVAEGSPEDVIKNYLETGEELEKREVEHIGSPIIDAKDIKKYYYSLTRGIVKAVDGVSFAVNENEIFGIVGMSGAGKTTLSKILAGLAPEYAGYKGYCQMRVGEDWVNMGVSSPGRGRAKEHMAVLHQEYGLFSFKTVRENLTGAVPDLPDELAKFSAEQTMEAVGFEPDEIDGVLDRMPADLSEGERQRAIFALALIQEPRILILDEPTGTMDPITRATVANTVKRVRTELDTTIIVVSHDIDFVKTVCDRVAFMSLGKIEKIGTPEEAIEALYEKEGIGGEKNE</sequence>
<dbReference type="GO" id="GO:0016887">
    <property type="term" value="F:ATP hydrolysis activity"/>
    <property type="evidence" value="ECO:0007669"/>
    <property type="project" value="InterPro"/>
</dbReference>
<dbReference type="InterPro" id="IPR003439">
    <property type="entry name" value="ABC_transporter-like_ATP-bd"/>
</dbReference>
<protein>
    <submittedName>
        <fullName evidence="4">Methyl coenzyme M reductase system</fullName>
    </submittedName>
</protein>
<dbReference type="Proteomes" id="UP000291831">
    <property type="component" value="Unassembled WGS sequence"/>
</dbReference>
<evidence type="ECO:0000256" key="1">
    <source>
        <dbReference type="ARBA" id="ARBA00022741"/>
    </source>
</evidence>
<evidence type="ECO:0000313" key="5">
    <source>
        <dbReference type="Proteomes" id="UP000291831"/>
    </source>
</evidence>
<proteinExistence type="predicted"/>
<dbReference type="InterPro" id="IPR017669">
    <property type="entry name" value="Me_Coenz_M_Rdtase_A2"/>
</dbReference>
<evidence type="ECO:0000256" key="2">
    <source>
        <dbReference type="ARBA" id="ARBA00022840"/>
    </source>
</evidence>
<dbReference type="AlphaFoldDB" id="A0A8B3S1E0"/>
<keyword evidence="1" id="KW-0547">Nucleotide-binding</keyword>
<dbReference type="PROSITE" id="PS50893">
    <property type="entry name" value="ABC_TRANSPORTER_2"/>
    <property type="match status" value="2"/>
</dbReference>
<dbReference type="Gene3D" id="3.40.50.300">
    <property type="entry name" value="P-loop containing nucleotide triphosphate hydrolases"/>
    <property type="match status" value="2"/>
</dbReference>
<dbReference type="NCBIfam" id="TIGR03269">
    <property type="entry name" value="met_CoM_red_A2"/>
    <property type="match status" value="1"/>
</dbReference>
<dbReference type="InterPro" id="IPR017871">
    <property type="entry name" value="ABC_transporter-like_CS"/>
</dbReference>
<gene>
    <name evidence="4" type="ORF">AEth_01792</name>
</gene>
<accession>A0A8B3S1E0</accession>
<dbReference type="PANTHER" id="PTHR42764:SF2">
    <property type="entry name" value="ABC TRANSPORTER, ATP-BINDING PROTEIN"/>
    <property type="match status" value="1"/>
</dbReference>
<evidence type="ECO:0000259" key="3">
    <source>
        <dbReference type="PROSITE" id="PS50893"/>
    </source>
</evidence>
<feature type="domain" description="ABC transporter" evidence="3">
    <location>
        <begin position="285"/>
        <end position="534"/>
    </location>
</feature>
<dbReference type="PANTHER" id="PTHR42764">
    <property type="entry name" value="PHOSPHONATES UTILIZATION ATP-BINDING PROTEIN PHNK-RELATED"/>
    <property type="match status" value="1"/>
</dbReference>
<dbReference type="InterPro" id="IPR027417">
    <property type="entry name" value="P-loop_NTPase"/>
</dbReference>
<reference evidence="5" key="1">
    <citation type="submission" date="2019-01" db="EMBL/GenBank/DDBJ databases">
        <title>Anaerobic oxidation of ethane by archaea from a marine hydrocarbon seep.</title>
        <authorList>
            <person name="Musat F."/>
        </authorList>
    </citation>
    <scope>NUCLEOTIDE SEQUENCE [LARGE SCALE GENOMIC DNA]</scope>
</reference>